<protein>
    <recommendedName>
        <fullName evidence="1">Mutator-like transposase domain-containing protein</fullName>
    </recommendedName>
</protein>
<feature type="non-terminal residue" evidence="2">
    <location>
        <position position="148"/>
    </location>
</feature>
<evidence type="ECO:0000259" key="1">
    <source>
        <dbReference type="Pfam" id="PF20700"/>
    </source>
</evidence>
<name>A0A1B6LB32_9HEMI</name>
<organism evidence="2">
    <name type="scientific">Graphocephala atropunctata</name>
    <dbReference type="NCBI Taxonomy" id="36148"/>
    <lineage>
        <taxon>Eukaryota</taxon>
        <taxon>Metazoa</taxon>
        <taxon>Ecdysozoa</taxon>
        <taxon>Arthropoda</taxon>
        <taxon>Hexapoda</taxon>
        <taxon>Insecta</taxon>
        <taxon>Pterygota</taxon>
        <taxon>Neoptera</taxon>
        <taxon>Paraneoptera</taxon>
        <taxon>Hemiptera</taxon>
        <taxon>Auchenorrhyncha</taxon>
        <taxon>Membracoidea</taxon>
        <taxon>Cicadellidae</taxon>
        <taxon>Cicadellinae</taxon>
        <taxon>Cicadellini</taxon>
        <taxon>Graphocephala</taxon>
    </lineage>
</organism>
<reference evidence="2" key="1">
    <citation type="submission" date="2015-11" db="EMBL/GenBank/DDBJ databases">
        <title>De novo transcriptome assembly of four potential Pierce s Disease insect vectors from Arizona vineyards.</title>
        <authorList>
            <person name="Tassone E.E."/>
        </authorList>
    </citation>
    <scope>NUCLEOTIDE SEQUENCE</scope>
</reference>
<gene>
    <name evidence="2" type="ORF">g.51203</name>
</gene>
<sequence length="148" mass="16804">KKGSHQVEDETREKHKEMHIEGRRIIKMEDFIKQIKDLDKHSPCGCSFSDMIIIEERRLGLRSGFIFKCKMCNLTETVWSEIKTDTEIDVNTSAVSGTIATGGGHAQLEEMLGAMNIPQMTDKTFRKYEHIVSKGWVATAQNEMNEAA</sequence>
<feature type="non-terminal residue" evidence="2">
    <location>
        <position position="1"/>
    </location>
</feature>
<dbReference type="Pfam" id="PF20700">
    <property type="entry name" value="Mutator"/>
    <property type="match status" value="1"/>
</dbReference>
<dbReference type="InterPro" id="IPR049012">
    <property type="entry name" value="Mutator_transp_dom"/>
</dbReference>
<accession>A0A1B6LB32</accession>
<evidence type="ECO:0000313" key="2">
    <source>
        <dbReference type="EMBL" id="JAT20876.1"/>
    </source>
</evidence>
<proteinExistence type="predicted"/>
<dbReference type="AlphaFoldDB" id="A0A1B6LB32"/>
<dbReference type="EMBL" id="GEBQ01019101">
    <property type="protein sequence ID" value="JAT20876.1"/>
    <property type="molecule type" value="Transcribed_RNA"/>
</dbReference>
<feature type="domain" description="Mutator-like transposase" evidence="1">
    <location>
        <begin position="22"/>
        <end position="147"/>
    </location>
</feature>